<dbReference type="AlphaFoldDB" id="A0A7X0HUZ4"/>
<dbReference type="Proteomes" id="UP000531594">
    <property type="component" value="Unassembled WGS sequence"/>
</dbReference>
<dbReference type="EMBL" id="JACHGK010000019">
    <property type="protein sequence ID" value="MBB6447303.1"/>
    <property type="molecule type" value="Genomic_DNA"/>
</dbReference>
<reference evidence="2 3" key="1">
    <citation type="submission" date="2020-08" db="EMBL/GenBank/DDBJ databases">
        <title>Genomic Encyclopedia of Type Strains, Phase IV (KMG-IV): sequencing the most valuable type-strain genomes for metagenomic binning, comparative biology and taxonomic classification.</title>
        <authorList>
            <person name="Goeker M."/>
        </authorList>
    </citation>
    <scope>NUCLEOTIDE SEQUENCE [LARGE SCALE GENOMIC DNA]</scope>
    <source>
        <strain evidence="2 3">DSM 5391</strain>
    </source>
</reference>
<comment type="caution">
    <text evidence="2">The sequence shown here is derived from an EMBL/GenBank/DDBJ whole genome shotgun (WGS) entry which is preliminary data.</text>
</comment>
<evidence type="ECO:0008006" key="4">
    <source>
        <dbReference type="Google" id="ProtNLM"/>
    </source>
</evidence>
<accession>A0A7X0HUZ4</accession>
<protein>
    <recommendedName>
        <fullName evidence="4">DUF4163 domain-containing protein</fullName>
    </recommendedName>
</protein>
<keyword evidence="3" id="KW-1185">Reference proteome</keyword>
<dbReference type="PROSITE" id="PS51257">
    <property type="entry name" value="PROKAR_LIPOPROTEIN"/>
    <property type="match status" value="1"/>
</dbReference>
<name>A0A7X0HUZ4_9BACI</name>
<feature type="region of interest" description="Disordered" evidence="1">
    <location>
        <begin position="29"/>
        <end position="62"/>
    </location>
</feature>
<dbReference type="Gene3D" id="3.30.565.40">
    <property type="entry name" value="Fervidobacterium nodosum Rt17-B1 like"/>
    <property type="match status" value="1"/>
</dbReference>
<organism evidence="2 3">
    <name type="scientific">Bacillus benzoevorans</name>
    <dbReference type="NCBI Taxonomy" id="1456"/>
    <lineage>
        <taxon>Bacteria</taxon>
        <taxon>Bacillati</taxon>
        <taxon>Bacillota</taxon>
        <taxon>Bacilli</taxon>
        <taxon>Bacillales</taxon>
        <taxon>Bacillaceae</taxon>
        <taxon>Bacillus</taxon>
    </lineage>
</organism>
<proteinExistence type="predicted"/>
<evidence type="ECO:0000256" key="1">
    <source>
        <dbReference type="SAM" id="MobiDB-lite"/>
    </source>
</evidence>
<dbReference type="RefSeq" id="WP_184529122.1">
    <property type="nucleotide sequence ID" value="NZ_JACHGK010000019.1"/>
</dbReference>
<feature type="compositionally biased region" description="Low complexity" evidence="1">
    <location>
        <begin position="37"/>
        <end position="47"/>
    </location>
</feature>
<evidence type="ECO:0000313" key="3">
    <source>
        <dbReference type="Proteomes" id="UP000531594"/>
    </source>
</evidence>
<evidence type="ECO:0000313" key="2">
    <source>
        <dbReference type="EMBL" id="MBB6447303.1"/>
    </source>
</evidence>
<gene>
    <name evidence="2" type="ORF">HNR53_003983</name>
</gene>
<sequence>MNKKLLFATISCLILTAGCGRSDFVDIEESETEETGTETQTPVQTPGTPTPPAGIDEPRTTSESSYVLEKTSYQTGNLTIHYPQFRQLNDKEKEDSINQWIREEALSYIQPYEDPEVSMDMDYQIMMQTPKIVSIVYTGESSIKGGAYPTHLLFTTNVDITSGKKLKLLDPYTINDALVEALKKGTYLDRENPSQPNQEKTAAVFDFLNSVQNQEWVDALKQADNPNLEENTWGIFTYQTPDSLVASFQVPHALGDHAEIRLDRTTLQ</sequence>